<evidence type="ECO:0000256" key="5">
    <source>
        <dbReference type="ARBA" id="ARBA00022692"/>
    </source>
</evidence>
<dbReference type="InterPro" id="IPR036942">
    <property type="entry name" value="Beta-barrel_TonB_sf"/>
</dbReference>
<dbReference type="PROSITE" id="PS52016">
    <property type="entry name" value="TONB_DEPENDENT_REC_3"/>
    <property type="match status" value="1"/>
</dbReference>
<evidence type="ECO:0000256" key="11">
    <source>
        <dbReference type="PROSITE-ProRule" id="PRU01360"/>
    </source>
</evidence>
<feature type="signal peptide" evidence="13">
    <location>
        <begin position="1"/>
        <end position="26"/>
    </location>
</feature>
<dbReference type="InterPro" id="IPR012910">
    <property type="entry name" value="Plug_dom"/>
</dbReference>
<accession>A0A494W778</accession>
<evidence type="ECO:0000256" key="4">
    <source>
        <dbReference type="ARBA" id="ARBA00022496"/>
    </source>
</evidence>
<feature type="domain" description="TonB-dependent receptor-like beta-barrel" evidence="14">
    <location>
        <begin position="255"/>
        <end position="706"/>
    </location>
</feature>
<keyword evidence="5 11" id="KW-0812">Transmembrane</keyword>
<dbReference type="RefSeq" id="WP_066701954.1">
    <property type="nucleotide sequence ID" value="NZ_AP018664.1"/>
</dbReference>
<protein>
    <submittedName>
        <fullName evidence="16">TonB-dependent receptor</fullName>
    </submittedName>
</protein>
<keyword evidence="4" id="KW-0410">Iron transport</keyword>
<keyword evidence="6" id="KW-0408">Iron</keyword>
<comment type="similarity">
    <text evidence="11 12">Belongs to the TonB-dependent receptor family.</text>
</comment>
<dbReference type="PANTHER" id="PTHR32552">
    <property type="entry name" value="FERRICHROME IRON RECEPTOR-RELATED"/>
    <property type="match status" value="1"/>
</dbReference>
<evidence type="ECO:0000256" key="8">
    <source>
        <dbReference type="ARBA" id="ARBA00023077"/>
    </source>
</evidence>
<proteinExistence type="inferred from homology"/>
<keyword evidence="9 11" id="KW-0472">Membrane</keyword>
<keyword evidence="16" id="KW-0675">Receptor</keyword>
<evidence type="ECO:0000256" key="9">
    <source>
        <dbReference type="ARBA" id="ARBA00023136"/>
    </source>
</evidence>
<evidence type="ECO:0000256" key="2">
    <source>
        <dbReference type="ARBA" id="ARBA00022448"/>
    </source>
</evidence>
<dbReference type="Proteomes" id="UP000279959">
    <property type="component" value="Chromosome"/>
</dbReference>
<dbReference type="GO" id="GO:0009279">
    <property type="term" value="C:cell outer membrane"/>
    <property type="evidence" value="ECO:0007669"/>
    <property type="project" value="UniProtKB-SubCell"/>
</dbReference>
<evidence type="ECO:0000259" key="15">
    <source>
        <dbReference type="Pfam" id="PF07715"/>
    </source>
</evidence>
<gene>
    <name evidence="16" type="ORF">SAMIE_1026870</name>
</gene>
<evidence type="ECO:0000256" key="7">
    <source>
        <dbReference type="ARBA" id="ARBA00023065"/>
    </source>
</evidence>
<dbReference type="SUPFAM" id="SSF56935">
    <property type="entry name" value="Porins"/>
    <property type="match status" value="1"/>
</dbReference>
<keyword evidence="2 11" id="KW-0813">Transport</keyword>
<keyword evidence="17" id="KW-1185">Reference proteome</keyword>
<keyword evidence="3 11" id="KW-1134">Transmembrane beta strand</keyword>
<evidence type="ECO:0000313" key="16">
    <source>
        <dbReference type="EMBL" id="BBD99186.1"/>
    </source>
</evidence>
<evidence type="ECO:0000256" key="10">
    <source>
        <dbReference type="ARBA" id="ARBA00023237"/>
    </source>
</evidence>
<sequence>MNKLFWDLVSSVSCLAAVAMAAPAMAQTAAAGTDGPEAAALDEIVVTAQHRSENVQTTPLSIAALGGDVLAARQIDNVQALAAAVPNVNFGTYNGSARVSIRGIGDDAIAPSSEARVAFHLDGAYLSRPQSTMASFFDVDRVEVVRGPQGTLYGRNATAGAINVLTRDPTDTLDGYISGTIGNYDLRKGEAAVGGPIAENLSARVAGQVVSRGGFGRNITAGGAVDDQDTWGVRGKLKYDFSPEANIILAVDHSEQHDHSGGWNYFGQGSPFVTPFANAQGGVVLENTYDTSGNIPSKTDRITTGMSATLNVDMGWATLTSISAYRHLDTRTVTDYDMSNLDLAIYDIREASKQYSQELRLQGEYGRGHWLVGAYYFRERGNGSLAIPLDQALYFGPPGYVQGYYIEGNYGTNAYAVFGQADFEIVDGLSIVVGGRYSSEKKTLDEGLAFDTVTPFTGTIAPGPLFTNSGSKRWSDFTPRVSLEFKPTDNVFLYATFSQGFKSGGFNLGGLQAPFNPENLTDYEAGIKAEWFDRRLRTNVSVFAYDYKDLQVSKVLGALIVVDNAARAKLYGAEFDVTAMPVQGLELAANLALLHSKYTDFCNQDPARPGGPAVPQCPGDPLAFDLSGNKLNQSPDYSISLSAQYAAPLPFGELTLRGEAYIVDNYYFTPLNQAFVGQAAYEKYNAFVTFKPESGNWSLQGYVRNIGNKRTKASSVVGSGLAGFPISGSYDPPRTYGVELRYHF</sequence>
<dbReference type="InterPro" id="IPR039426">
    <property type="entry name" value="TonB-dep_rcpt-like"/>
</dbReference>
<dbReference type="Pfam" id="PF00593">
    <property type="entry name" value="TonB_dep_Rec_b-barrel"/>
    <property type="match status" value="1"/>
</dbReference>
<dbReference type="GO" id="GO:0006826">
    <property type="term" value="P:iron ion transport"/>
    <property type="evidence" value="ECO:0007669"/>
    <property type="project" value="UniProtKB-KW"/>
</dbReference>
<dbReference type="EMBL" id="AP018664">
    <property type="protein sequence ID" value="BBD99186.1"/>
    <property type="molecule type" value="Genomic_DNA"/>
</dbReference>
<evidence type="ECO:0000259" key="14">
    <source>
        <dbReference type="Pfam" id="PF00593"/>
    </source>
</evidence>
<dbReference type="KEGG" id="sami:SAMIE_1026870"/>
<dbReference type="Gene3D" id="2.40.170.20">
    <property type="entry name" value="TonB-dependent receptor, beta-barrel domain"/>
    <property type="match status" value="1"/>
</dbReference>
<dbReference type="PANTHER" id="PTHR32552:SF81">
    <property type="entry name" value="TONB-DEPENDENT OUTER MEMBRANE RECEPTOR"/>
    <property type="match status" value="1"/>
</dbReference>
<evidence type="ECO:0000256" key="1">
    <source>
        <dbReference type="ARBA" id="ARBA00004571"/>
    </source>
</evidence>
<evidence type="ECO:0000256" key="3">
    <source>
        <dbReference type="ARBA" id="ARBA00022452"/>
    </source>
</evidence>
<evidence type="ECO:0000256" key="6">
    <source>
        <dbReference type="ARBA" id="ARBA00023004"/>
    </source>
</evidence>
<evidence type="ECO:0000313" key="17">
    <source>
        <dbReference type="Proteomes" id="UP000279959"/>
    </source>
</evidence>
<keyword evidence="10 11" id="KW-0998">Cell outer membrane</keyword>
<keyword evidence="13" id="KW-0732">Signal</keyword>
<evidence type="ECO:0000256" key="13">
    <source>
        <dbReference type="SAM" id="SignalP"/>
    </source>
</evidence>
<keyword evidence="7" id="KW-0406">Ion transport</keyword>
<feature type="domain" description="TonB-dependent receptor plug" evidence="15">
    <location>
        <begin position="55"/>
        <end position="161"/>
    </location>
</feature>
<dbReference type="AlphaFoldDB" id="A0A494W778"/>
<dbReference type="Pfam" id="PF07715">
    <property type="entry name" value="Plug"/>
    <property type="match status" value="1"/>
</dbReference>
<organism evidence="16 17">
    <name type="scientific">Sphingobium amiense</name>
    <dbReference type="NCBI Taxonomy" id="135719"/>
    <lineage>
        <taxon>Bacteria</taxon>
        <taxon>Pseudomonadati</taxon>
        <taxon>Pseudomonadota</taxon>
        <taxon>Alphaproteobacteria</taxon>
        <taxon>Sphingomonadales</taxon>
        <taxon>Sphingomonadaceae</taxon>
        <taxon>Sphingobium</taxon>
    </lineage>
</organism>
<name>A0A494W778_9SPHN</name>
<feature type="chain" id="PRO_5019855118" evidence="13">
    <location>
        <begin position="27"/>
        <end position="744"/>
    </location>
</feature>
<comment type="subcellular location">
    <subcellularLocation>
        <location evidence="1 11">Cell outer membrane</location>
        <topology evidence="1 11">Multi-pass membrane protein</topology>
    </subcellularLocation>
</comment>
<reference evidence="16 17" key="1">
    <citation type="submission" date="2018-05" db="EMBL/GenBank/DDBJ databases">
        <title>Complete Genome Sequence of the Nonylphenol-Degrading Bacterium Sphingobium amiense DSM 16289T.</title>
        <authorList>
            <person name="Ootsuka M."/>
            <person name="Nishizawa T."/>
            <person name="Ohta H."/>
        </authorList>
    </citation>
    <scope>NUCLEOTIDE SEQUENCE [LARGE SCALE GENOMIC DNA]</scope>
    <source>
        <strain evidence="16 17">DSM 16289</strain>
    </source>
</reference>
<dbReference type="InterPro" id="IPR000531">
    <property type="entry name" value="Beta-barrel_TonB"/>
</dbReference>
<evidence type="ECO:0000256" key="12">
    <source>
        <dbReference type="RuleBase" id="RU003357"/>
    </source>
</evidence>
<keyword evidence="8 12" id="KW-0798">TonB box</keyword>